<dbReference type="InterPro" id="IPR006321">
    <property type="entry name" value="PilT/PilU"/>
</dbReference>
<dbReference type="AlphaFoldDB" id="A0A5D3WJ15"/>
<dbReference type="Pfam" id="PF00437">
    <property type="entry name" value="T2SSE"/>
    <property type="match status" value="1"/>
</dbReference>
<dbReference type="InterPro" id="IPR001482">
    <property type="entry name" value="T2SS/T4SS_dom"/>
</dbReference>
<evidence type="ECO:0000259" key="3">
    <source>
        <dbReference type="PROSITE" id="PS00662"/>
    </source>
</evidence>
<dbReference type="PANTHER" id="PTHR30486:SF12">
    <property type="entry name" value="TYPE IV PILUS ATPASE PILU"/>
    <property type="match status" value="1"/>
</dbReference>
<evidence type="ECO:0000313" key="5">
    <source>
        <dbReference type="Proteomes" id="UP000324159"/>
    </source>
</evidence>
<dbReference type="NCBIfam" id="TIGR01420">
    <property type="entry name" value="pilT_fam"/>
    <property type="match status" value="1"/>
</dbReference>
<evidence type="ECO:0000256" key="1">
    <source>
        <dbReference type="ARBA" id="ARBA00006611"/>
    </source>
</evidence>
<feature type="domain" description="Bacterial type II secretion system protein E" evidence="3">
    <location>
        <begin position="194"/>
        <end position="208"/>
    </location>
</feature>
<keyword evidence="5" id="KW-1185">Reference proteome</keyword>
<dbReference type="GO" id="GO:0005524">
    <property type="term" value="F:ATP binding"/>
    <property type="evidence" value="ECO:0007669"/>
    <property type="project" value="InterPro"/>
</dbReference>
<evidence type="ECO:0000313" key="4">
    <source>
        <dbReference type="EMBL" id="TYO97495.1"/>
    </source>
</evidence>
<dbReference type="GO" id="GO:0016887">
    <property type="term" value="F:ATP hydrolysis activity"/>
    <property type="evidence" value="ECO:0007669"/>
    <property type="project" value="InterPro"/>
</dbReference>
<reference evidence="4 5" key="1">
    <citation type="submission" date="2019-07" db="EMBL/GenBank/DDBJ databases">
        <title>Genomic Encyclopedia of Type Strains, Phase IV (KMG-IV): sequencing the most valuable type-strain genomes for metagenomic binning, comparative biology and taxonomic classification.</title>
        <authorList>
            <person name="Goeker M."/>
        </authorList>
    </citation>
    <scope>NUCLEOTIDE SEQUENCE [LARGE SCALE GENOMIC DNA]</scope>
    <source>
        <strain evidence="4 5">SS015</strain>
    </source>
</reference>
<dbReference type="InterPro" id="IPR027417">
    <property type="entry name" value="P-loop_NTPase"/>
</dbReference>
<dbReference type="Gene3D" id="3.40.50.300">
    <property type="entry name" value="P-loop containing nucleotide triphosphate hydrolases"/>
    <property type="match status" value="1"/>
</dbReference>
<protein>
    <submittedName>
        <fullName evidence="4">Twitching motility protein PilT</fullName>
    </submittedName>
</protein>
<dbReference type="Gene3D" id="3.30.450.90">
    <property type="match status" value="1"/>
</dbReference>
<gene>
    <name evidence="4" type="ORF">EDC39_11035</name>
</gene>
<dbReference type="InterPro" id="IPR003593">
    <property type="entry name" value="AAA+_ATPase"/>
</dbReference>
<dbReference type="EMBL" id="VNIB01000010">
    <property type="protein sequence ID" value="TYO97495.1"/>
    <property type="molecule type" value="Genomic_DNA"/>
</dbReference>
<feature type="region of interest" description="Disordered" evidence="2">
    <location>
        <begin position="368"/>
        <end position="389"/>
    </location>
</feature>
<comment type="caution">
    <text evidence="4">The sequence shown here is derived from an EMBL/GenBank/DDBJ whole genome shotgun (WGS) entry which is preliminary data.</text>
</comment>
<dbReference type="PROSITE" id="PS00662">
    <property type="entry name" value="T2SP_E"/>
    <property type="match status" value="1"/>
</dbReference>
<evidence type="ECO:0000256" key="2">
    <source>
        <dbReference type="SAM" id="MobiDB-lite"/>
    </source>
</evidence>
<name>A0A5D3WJ15_9BACT</name>
<sequence length="389" mass="43386">MELNSILAMALKARASDVHLKAGLPPIYRIDGSLRPLPKAPRITPEQTKTIAHSIMNEAQRRRFEESHEVDLSYGVPGLGRFRVNAFTQRGSVSLVFRTIPFETKTIDQLLLPPVLKKLAMEPRGMILVTGATGSGKSTTLSALIDHINSHRTAHIVTIEDPIEYLHRDKKSIINQREVGFDTESFNIALKSALRQDPDVILVGEMRDYETIETAITAAETGHLVLSTLHTVDAPETINRIIGVFPPYQQRQVRLQLAAILKGVISQRLVPCADGKGRVPAVEVLVSTARVRELIEDKDKTKLLRDTMAQGYVSYGMQTFDQSLLQLLQKKLITFEEALRQSSNPDDFKLKVSGVSSTSDSTWDNFEDKEANLDVPKPAEGEKIQIDRF</sequence>
<accession>A0A5D3WJ15</accession>
<dbReference type="InterPro" id="IPR050921">
    <property type="entry name" value="T4SS_GSP_E_ATPase"/>
</dbReference>
<dbReference type="SUPFAM" id="SSF52540">
    <property type="entry name" value="P-loop containing nucleoside triphosphate hydrolases"/>
    <property type="match status" value="1"/>
</dbReference>
<dbReference type="SMART" id="SM00382">
    <property type="entry name" value="AAA"/>
    <property type="match status" value="1"/>
</dbReference>
<comment type="similarity">
    <text evidence="1">Belongs to the GSP E family.</text>
</comment>
<dbReference type="OrthoDB" id="9805147at2"/>
<dbReference type="CDD" id="cd01131">
    <property type="entry name" value="PilT"/>
    <property type="match status" value="1"/>
</dbReference>
<organism evidence="4 5">
    <name type="scientific">Geothermobacter ehrlichii</name>
    <dbReference type="NCBI Taxonomy" id="213224"/>
    <lineage>
        <taxon>Bacteria</taxon>
        <taxon>Pseudomonadati</taxon>
        <taxon>Thermodesulfobacteriota</taxon>
        <taxon>Desulfuromonadia</taxon>
        <taxon>Desulfuromonadales</taxon>
        <taxon>Geothermobacteraceae</taxon>
        <taxon>Geothermobacter</taxon>
    </lineage>
</organism>
<dbReference type="Proteomes" id="UP000324159">
    <property type="component" value="Unassembled WGS sequence"/>
</dbReference>
<dbReference type="RefSeq" id="WP_148896394.1">
    <property type="nucleotide sequence ID" value="NZ_VNIB01000010.1"/>
</dbReference>
<dbReference type="PANTHER" id="PTHR30486">
    <property type="entry name" value="TWITCHING MOTILITY PROTEIN PILT"/>
    <property type="match status" value="1"/>
</dbReference>
<proteinExistence type="inferred from homology"/>